<evidence type="ECO:0000256" key="9">
    <source>
        <dbReference type="ARBA" id="ARBA00023160"/>
    </source>
</evidence>
<dbReference type="NCBIfam" id="TIGR03150">
    <property type="entry name" value="fabF"/>
    <property type="match status" value="1"/>
</dbReference>
<dbReference type="SMART" id="SM00825">
    <property type="entry name" value="PKS_KS"/>
    <property type="match status" value="1"/>
</dbReference>
<evidence type="ECO:0000256" key="1">
    <source>
        <dbReference type="ARBA" id="ARBA00005194"/>
    </source>
</evidence>
<dbReference type="PROSITE" id="PS52004">
    <property type="entry name" value="KS3_2"/>
    <property type="match status" value="1"/>
</dbReference>
<dbReference type="GO" id="GO:0004315">
    <property type="term" value="F:3-oxoacyl-[acyl-carrier-protein] synthase activity"/>
    <property type="evidence" value="ECO:0007669"/>
    <property type="project" value="UniProtKB-UniRule"/>
</dbReference>
<evidence type="ECO:0000256" key="13">
    <source>
        <dbReference type="RuleBase" id="RU003694"/>
    </source>
</evidence>
<evidence type="ECO:0000256" key="5">
    <source>
        <dbReference type="ARBA" id="ARBA00022516"/>
    </source>
</evidence>
<dbReference type="PANTHER" id="PTHR11712">
    <property type="entry name" value="POLYKETIDE SYNTHASE-RELATED"/>
    <property type="match status" value="1"/>
</dbReference>
<evidence type="ECO:0000313" key="16">
    <source>
        <dbReference type="Proteomes" id="UP000630660"/>
    </source>
</evidence>
<evidence type="ECO:0000256" key="12">
    <source>
        <dbReference type="PIRSR" id="PIRSR000447-1"/>
    </source>
</evidence>
<evidence type="ECO:0000256" key="3">
    <source>
        <dbReference type="ARBA" id="ARBA00012356"/>
    </source>
</evidence>
<accession>A0A9D5KC15</accession>
<dbReference type="CDD" id="cd00834">
    <property type="entry name" value="KAS_I_II"/>
    <property type="match status" value="1"/>
</dbReference>
<comment type="caution">
    <text evidence="15">The sequence shown here is derived from an EMBL/GenBank/DDBJ whole genome shotgun (WGS) entry which is preliminary data.</text>
</comment>
<proteinExistence type="inferred from homology"/>
<dbReference type="EMBL" id="WJKJ01000311">
    <property type="protein sequence ID" value="MBD3365404.1"/>
    <property type="molecule type" value="Genomic_DNA"/>
</dbReference>
<dbReference type="SUPFAM" id="SSF53901">
    <property type="entry name" value="Thiolase-like"/>
    <property type="match status" value="2"/>
</dbReference>
<comment type="pathway">
    <text evidence="1 11">Lipid metabolism; fatty acid biosynthesis.</text>
</comment>
<dbReference type="NCBIfam" id="NF005589">
    <property type="entry name" value="PRK07314.1"/>
    <property type="match status" value="1"/>
</dbReference>
<keyword evidence="9 11" id="KW-0275">Fatty acid biosynthesis</keyword>
<dbReference type="Proteomes" id="UP000630660">
    <property type="component" value="Unassembled WGS sequence"/>
</dbReference>
<evidence type="ECO:0000256" key="11">
    <source>
        <dbReference type="PIRNR" id="PIRNR000447"/>
    </source>
</evidence>
<organism evidence="15 16">
    <name type="scientific">candidate division WOR-3 bacterium</name>
    <dbReference type="NCBI Taxonomy" id="2052148"/>
    <lineage>
        <taxon>Bacteria</taxon>
        <taxon>Bacteria division WOR-3</taxon>
    </lineage>
</organism>
<dbReference type="GO" id="GO:0005829">
    <property type="term" value="C:cytosol"/>
    <property type="evidence" value="ECO:0007669"/>
    <property type="project" value="TreeGrafter"/>
</dbReference>
<keyword evidence="8" id="KW-0443">Lipid metabolism</keyword>
<dbReference type="GO" id="GO:0006633">
    <property type="term" value="P:fatty acid biosynthetic process"/>
    <property type="evidence" value="ECO:0007669"/>
    <property type="project" value="UniProtKB-UniRule"/>
</dbReference>
<dbReference type="PIRSF" id="PIRSF000447">
    <property type="entry name" value="KAS_II"/>
    <property type="match status" value="1"/>
</dbReference>
<keyword evidence="5 11" id="KW-0444">Lipid biosynthesis</keyword>
<name>A0A9D5KC15_UNCW3</name>
<evidence type="ECO:0000256" key="8">
    <source>
        <dbReference type="ARBA" id="ARBA00023098"/>
    </source>
</evidence>
<dbReference type="InterPro" id="IPR014030">
    <property type="entry name" value="Ketoacyl_synth_N"/>
</dbReference>
<dbReference type="InterPro" id="IPR020841">
    <property type="entry name" value="PKS_Beta-ketoAc_synthase_dom"/>
</dbReference>
<dbReference type="InterPro" id="IPR016039">
    <property type="entry name" value="Thiolase-like"/>
</dbReference>
<feature type="domain" description="Ketosynthase family 3 (KS3)" evidence="14">
    <location>
        <begin position="2"/>
        <end position="410"/>
    </location>
</feature>
<dbReference type="Gene3D" id="3.40.47.10">
    <property type="match status" value="1"/>
</dbReference>
<evidence type="ECO:0000259" key="14">
    <source>
        <dbReference type="PROSITE" id="PS52004"/>
    </source>
</evidence>
<dbReference type="PANTHER" id="PTHR11712:SF336">
    <property type="entry name" value="3-OXOACYL-[ACYL-CARRIER-PROTEIN] SYNTHASE, MITOCHONDRIAL"/>
    <property type="match status" value="1"/>
</dbReference>
<comment type="similarity">
    <text evidence="2 11 13">Belongs to the thiolase-like superfamily. Beta-ketoacyl-ACP synthases family.</text>
</comment>
<dbReference type="Pfam" id="PF02801">
    <property type="entry name" value="Ketoacyl-synt_C"/>
    <property type="match status" value="1"/>
</dbReference>
<comment type="catalytic activity">
    <reaction evidence="11">
        <text>a fatty acyl-[ACP] + malonyl-[ACP] + H(+) = a 3-oxoacyl-[ACP] + holo-[ACP] + CO2</text>
        <dbReference type="Rhea" id="RHEA:22836"/>
        <dbReference type="Rhea" id="RHEA-COMP:9623"/>
        <dbReference type="Rhea" id="RHEA-COMP:9685"/>
        <dbReference type="Rhea" id="RHEA-COMP:9916"/>
        <dbReference type="Rhea" id="RHEA-COMP:14125"/>
        <dbReference type="ChEBI" id="CHEBI:15378"/>
        <dbReference type="ChEBI" id="CHEBI:16526"/>
        <dbReference type="ChEBI" id="CHEBI:64479"/>
        <dbReference type="ChEBI" id="CHEBI:78449"/>
        <dbReference type="ChEBI" id="CHEBI:78776"/>
        <dbReference type="ChEBI" id="CHEBI:138651"/>
    </reaction>
</comment>
<dbReference type="InterPro" id="IPR017568">
    <property type="entry name" value="3-oxoacyl-ACP_synth-2"/>
</dbReference>
<sequence length="413" mass="44256">MDRRVAVTGIGLLTALGKNAETSWQNILAGKNGIRRINAFDPSDLPVQIAGEVPDFDPAERIDFKKAKRMDRFCQFAVWTAHEAVSDSGFDFTSENPERSGVLVGVGIGGIKIWEKELEKFLTLGPKRVSPMLIPMMIPDMASGFISIEYGICGPNFCTVSACASGAHAIGTSFGLIKQGKADIMITGGTEAATTPCSVAAFANMRAISRRNDDPEHASRPFDADRDGFVMAEGSGIIVLEELEHARKRGANIYAELVGYGLSGDAFHMTAPDPQGRGPQLAMRMALEEAGLNAEDVDYVNAHGTSTELNDPMETMAIHKVFGQHAEELWISSTKSMIGHLLGGAGGAEAVVSVLSIRDGKVHPTRNLSKPGEGCDLDYVPGQARQKDINVVISNSFGFGGHNVTLAFKRFEG</sequence>
<evidence type="ECO:0000256" key="6">
    <source>
        <dbReference type="ARBA" id="ARBA00022679"/>
    </source>
</evidence>
<keyword evidence="6 11" id="KW-0808">Transferase</keyword>
<dbReference type="AlphaFoldDB" id="A0A9D5KC15"/>
<evidence type="ECO:0000256" key="2">
    <source>
        <dbReference type="ARBA" id="ARBA00008467"/>
    </source>
</evidence>
<comment type="function">
    <text evidence="11">Involved in the type II fatty acid elongation cycle. Catalyzes the elongation of a wide range of acyl-ACP by the addition of two carbons from malonyl-ACP to an acyl acceptor. Can efficiently catalyze the conversion of palmitoleoyl-ACP (cis-hexadec-9-enoyl-ACP) to cis-vaccenoyl-ACP (cis-octadec-11-enoyl-ACP), an essential step in the thermal regulation of fatty acid composition.</text>
</comment>
<evidence type="ECO:0000256" key="10">
    <source>
        <dbReference type="ARBA" id="ARBA00023315"/>
    </source>
</evidence>
<keyword evidence="7" id="KW-0276">Fatty acid metabolism</keyword>
<dbReference type="InterPro" id="IPR014031">
    <property type="entry name" value="Ketoacyl_synth_C"/>
</dbReference>
<keyword evidence="10 11" id="KW-0012">Acyltransferase</keyword>
<feature type="active site" description="For beta-ketoacyl synthase activity" evidence="12">
    <location>
        <position position="163"/>
    </location>
</feature>
<reference evidence="15" key="1">
    <citation type="submission" date="2019-11" db="EMBL/GenBank/DDBJ databases">
        <title>Microbial mats filling the niche in hypersaline microbial mats.</title>
        <authorList>
            <person name="Wong H.L."/>
            <person name="Macleod F.I."/>
            <person name="White R.A. III"/>
            <person name="Burns B.P."/>
        </authorList>
    </citation>
    <scope>NUCLEOTIDE SEQUENCE</scope>
    <source>
        <strain evidence="15">Bin_327</strain>
    </source>
</reference>
<protein>
    <recommendedName>
        <fullName evidence="4 11">3-oxoacyl-[acyl-carrier-protein] synthase 2</fullName>
        <ecNumber evidence="3 11">2.3.1.179</ecNumber>
    </recommendedName>
</protein>
<dbReference type="InterPro" id="IPR000794">
    <property type="entry name" value="Beta-ketoacyl_synthase"/>
</dbReference>
<dbReference type="PROSITE" id="PS00606">
    <property type="entry name" value="KS3_1"/>
    <property type="match status" value="1"/>
</dbReference>
<dbReference type="FunFam" id="3.40.47.10:FF:000009">
    <property type="entry name" value="3-oxoacyl-[acyl-carrier-protein] synthase 2"/>
    <property type="match status" value="1"/>
</dbReference>
<comment type="catalytic activity">
    <reaction evidence="11">
        <text>(9Z)-hexadecenoyl-[ACP] + malonyl-[ACP] + H(+) = 3-oxo-(11Z)-octadecenoyl-[ACP] + holo-[ACP] + CO2</text>
        <dbReference type="Rhea" id="RHEA:55040"/>
        <dbReference type="Rhea" id="RHEA-COMP:9623"/>
        <dbReference type="Rhea" id="RHEA-COMP:9685"/>
        <dbReference type="Rhea" id="RHEA-COMP:10800"/>
        <dbReference type="Rhea" id="RHEA-COMP:14074"/>
        <dbReference type="ChEBI" id="CHEBI:15378"/>
        <dbReference type="ChEBI" id="CHEBI:16526"/>
        <dbReference type="ChEBI" id="CHEBI:64479"/>
        <dbReference type="ChEBI" id="CHEBI:78449"/>
        <dbReference type="ChEBI" id="CHEBI:83989"/>
        <dbReference type="ChEBI" id="CHEBI:138538"/>
        <dbReference type="EC" id="2.3.1.179"/>
    </reaction>
</comment>
<dbReference type="EC" id="2.3.1.179" evidence="3 11"/>
<dbReference type="Pfam" id="PF00109">
    <property type="entry name" value="ketoacyl-synt"/>
    <property type="match status" value="1"/>
</dbReference>
<evidence type="ECO:0000256" key="4">
    <source>
        <dbReference type="ARBA" id="ARBA00014657"/>
    </source>
</evidence>
<gene>
    <name evidence="15" type="primary">fabF</name>
    <name evidence="15" type="ORF">GF359_09350</name>
</gene>
<evidence type="ECO:0000313" key="15">
    <source>
        <dbReference type="EMBL" id="MBD3365404.1"/>
    </source>
</evidence>
<evidence type="ECO:0000256" key="7">
    <source>
        <dbReference type="ARBA" id="ARBA00022832"/>
    </source>
</evidence>
<dbReference type="InterPro" id="IPR018201">
    <property type="entry name" value="Ketoacyl_synth_AS"/>
</dbReference>